<dbReference type="EC" id="2.7.7.18" evidence="1"/>
<dbReference type="EMBL" id="CP000107">
    <property type="protein sequence ID" value="AAZ68319.1"/>
    <property type="molecule type" value="Genomic_DNA"/>
</dbReference>
<sequence length="194" mass="22969">MFFNKFIVVRQLKIGLLGGSFNPPHYGHLYITQEAIKRLDLDCVWWLVVSRNPLKFNGGYSIEDRVTLSLQLVASYPKVRVIKVTECYSYNVVTRLCKKFVNVKFVWLMGDDNLFSFHYWYRWKAFCKLLPIVVFERSKNIYRCLGTPFVSYMRNAYCVDFHLLLNCRYGWILVRLMPCNVSSSQIRGYTLNKI</sequence>
<dbReference type="Proteomes" id="UP000000435">
    <property type="component" value="Chromosome"/>
</dbReference>
<name>A0ACA6AWF8_EHRCJ</name>
<keyword evidence="1" id="KW-0808">Transferase</keyword>
<evidence type="ECO:0000313" key="1">
    <source>
        <dbReference type="EMBL" id="AAZ68319.1"/>
    </source>
</evidence>
<keyword evidence="2" id="KW-1185">Reference proteome</keyword>
<proteinExistence type="predicted"/>
<organism evidence="1 2">
    <name type="scientific">Ehrlichia canis (strain Jake)</name>
    <dbReference type="NCBI Taxonomy" id="269484"/>
    <lineage>
        <taxon>Bacteria</taxon>
        <taxon>Pseudomonadati</taxon>
        <taxon>Pseudomonadota</taxon>
        <taxon>Alphaproteobacteria</taxon>
        <taxon>Rickettsiales</taxon>
        <taxon>Anaplasmataceae</taxon>
        <taxon>Ehrlichia</taxon>
    </lineage>
</organism>
<evidence type="ECO:0000313" key="2">
    <source>
        <dbReference type="Proteomes" id="UP000000435"/>
    </source>
</evidence>
<accession>A0ACA6AWF8</accession>
<reference evidence="2" key="1">
    <citation type="journal article" date="2006" name="J. Bacteriol.">
        <title>The genome of the obligately intracellular bacterium Ehrlichia canis reveals themes of complex membrane structure and immune evasion strategies.</title>
        <authorList>
            <person name="Mavromatis K."/>
            <person name="Doyle C.K."/>
            <person name="Lykidis A."/>
            <person name="Ivanova N."/>
            <person name="Francino M.P."/>
            <person name="Chain P."/>
            <person name="Shin M."/>
            <person name="Malfatti S."/>
            <person name="Larimer F."/>
            <person name="Copeland A."/>
            <person name="Detter J.C."/>
            <person name="Land M."/>
            <person name="Richardson P.M."/>
            <person name="Yu X.J."/>
            <person name="Walker D.H."/>
            <person name="McBride J.W."/>
            <person name="Kyrpides N.C."/>
        </authorList>
    </citation>
    <scope>NUCLEOTIDE SEQUENCE [LARGE SCALE GENOMIC DNA]</scope>
    <source>
        <strain evidence="2">Jake</strain>
    </source>
</reference>
<protein>
    <submittedName>
        <fullName evidence="1">Cytidyl transferase-related domain</fullName>
        <ecNumber evidence="1">2.7.7.18</ecNumber>
    </submittedName>
</protein>
<keyword evidence="1" id="KW-0548">Nucleotidyltransferase</keyword>
<gene>
    <name evidence="1" type="ordered locus">Ecaj_0272</name>
</gene>